<sequence length="442" mass="48656">MHVMLMTYGTRGDVQPFVALGRGLIKNGHRVTLAAPERFAGFVTGHDLEFAALGDALIALMDDPHFGRASDPKASWLQKLISLFAIGRKARRLQDGLIDDIFRAIYQNKPDVIVFHPKTFGAFPIANHFGIPVVMAQLIPCFIPTGDYPHMGVPDTGLRNRFARCYNHLTGKLVYRLLNATLRRQFCRWAARRKNGIDGKSLDIVKSCQSGALRIIHAFGNAVIPRPSDWPEHARVTGYWFLDTDPQTGMPDRALQDFVERHKNLIYIGFGSMHGNDPTAMAQMISDAVAQTGKSDLGAIVATGWGGMDNIDWPSNILAVREVPHDWLFPKVKIVLHHGGAGTCAAALRAGRPSIIIPFFGDQPFWAKRLWTLGVAPKPIKSAKLDAAILADRIKTVLQTPSYRANAQHLAGRIAAEDGINTAIAEITRAVEETDHTRTASL</sequence>
<comment type="caution">
    <text evidence="3">The sequence shown here is derived from an EMBL/GenBank/DDBJ whole genome shotgun (WGS) entry which is preliminary data.</text>
</comment>
<accession>A0A8I1SKL6</accession>
<dbReference type="AlphaFoldDB" id="A0A8I1SKL6"/>
<reference evidence="3" key="1">
    <citation type="submission" date="2020-12" db="EMBL/GenBank/DDBJ databases">
        <title>Oil enriched cultivation method for isolating marine PHA-producing bacteria.</title>
        <authorList>
            <person name="Zheng W."/>
            <person name="Yu S."/>
            <person name="Huang Y."/>
        </authorList>
    </citation>
    <scope>NUCLEOTIDE SEQUENCE</scope>
    <source>
        <strain evidence="3">SY-2-3</strain>
    </source>
</reference>
<dbReference type="GO" id="GO:0033072">
    <property type="term" value="P:vancomycin biosynthetic process"/>
    <property type="evidence" value="ECO:0007669"/>
    <property type="project" value="UniProtKB-ARBA"/>
</dbReference>
<dbReference type="FunFam" id="3.40.50.2000:FF:000009">
    <property type="entry name" value="Sterol 3-beta-glucosyltransferase UGT80A2"/>
    <property type="match status" value="1"/>
</dbReference>
<dbReference type="SUPFAM" id="SSF53756">
    <property type="entry name" value="UDP-Glycosyltransferase/glycogen phosphorylase"/>
    <property type="match status" value="1"/>
</dbReference>
<gene>
    <name evidence="3" type="ORF">JF547_15210</name>
</gene>
<dbReference type="PANTHER" id="PTHR48050">
    <property type="entry name" value="STEROL 3-BETA-GLUCOSYLTRANSFERASE"/>
    <property type="match status" value="1"/>
</dbReference>
<dbReference type="GO" id="GO:0005975">
    <property type="term" value="P:carbohydrate metabolic process"/>
    <property type="evidence" value="ECO:0007669"/>
    <property type="project" value="InterPro"/>
</dbReference>
<dbReference type="PANTHER" id="PTHR48050:SF13">
    <property type="entry name" value="STEROL 3-BETA-GLUCOSYLTRANSFERASE UGT80A2"/>
    <property type="match status" value="1"/>
</dbReference>
<evidence type="ECO:0000259" key="1">
    <source>
        <dbReference type="Pfam" id="PF03033"/>
    </source>
</evidence>
<evidence type="ECO:0000313" key="3">
    <source>
        <dbReference type="EMBL" id="MBN8197815.1"/>
    </source>
</evidence>
<evidence type="ECO:0000259" key="2">
    <source>
        <dbReference type="Pfam" id="PF06722"/>
    </source>
</evidence>
<dbReference type="InterPro" id="IPR010610">
    <property type="entry name" value="EryCIII-like_C"/>
</dbReference>
<evidence type="ECO:0000313" key="4">
    <source>
        <dbReference type="Proteomes" id="UP000664405"/>
    </source>
</evidence>
<keyword evidence="3" id="KW-0808">Transferase</keyword>
<feature type="domain" description="Erythromycin biosynthesis protein CIII-like C-terminal" evidence="2">
    <location>
        <begin position="310"/>
        <end position="417"/>
    </location>
</feature>
<dbReference type="Gene3D" id="3.40.50.2000">
    <property type="entry name" value="Glycogen Phosphorylase B"/>
    <property type="match status" value="2"/>
</dbReference>
<dbReference type="EMBL" id="JAEKJW010000003">
    <property type="protein sequence ID" value="MBN8197815.1"/>
    <property type="molecule type" value="Genomic_DNA"/>
</dbReference>
<dbReference type="Pfam" id="PF06722">
    <property type="entry name" value="EryCIII-like_C"/>
    <property type="match status" value="1"/>
</dbReference>
<dbReference type="RefSeq" id="WP_206927912.1">
    <property type="nucleotide sequence ID" value="NZ_JAEKJW010000003.1"/>
</dbReference>
<dbReference type="InterPro" id="IPR002213">
    <property type="entry name" value="UDP_glucos_trans"/>
</dbReference>
<dbReference type="InterPro" id="IPR004276">
    <property type="entry name" value="GlycoTrans_28_N"/>
</dbReference>
<dbReference type="InterPro" id="IPR050426">
    <property type="entry name" value="Glycosyltransferase_28"/>
</dbReference>
<proteinExistence type="predicted"/>
<dbReference type="Proteomes" id="UP000664405">
    <property type="component" value="Unassembled WGS sequence"/>
</dbReference>
<protein>
    <submittedName>
        <fullName evidence="3">Glycosyltransferase family 1 protein</fullName>
    </submittedName>
</protein>
<dbReference type="Pfam" id="PF03033">
    <property type="entry name" value="Glyco_transf_28"/>
    <property type="match status" value="1"/>
</dbReference>
<dbReference type="CDD" id="cd03784">
    <property type="entry name" value="GT1_Gtf-like"/>
    <property type="match status" value="1"/>
</dbReference>
<dbReference type="GO" id="GO:0008194">
    <property type="term" value="F:UDP-glycosyltransferase activity"/>
    <property type="evidence" value="ECO:0007669"/>
    <property type="project" value="InterPro"/>
</dbReference>
<feature type="domain" description="Glycosyltransferase family 28 N-terminal" evidence="1">
    <location>
        <begin position="3"/>
        <end position="75"/>
    </location>
</feature>
<organism evidence="3 4">
    <name type="scientific">Thalassospira povalilytica</name>
    <dbReference type="NCBI Taxonomy" id="732237"/>
    <lineage>
        <taxon>Bacteria</taxon>
        <taxon>Pseudomonadati</taxon>
        <taxon>Pseudomonadota</taxon>
        <taxon>Alphaproteobacteria</taxon>
        <taxon>Rhodospirillales</taxon>
        <taxon>Thalassospiraceae</taxon>
        <taxon>Thalassospira</taxon>
    </lineage>
</organism>
<name>A0A8I1SKL6_9PROT</name>
<dbReference type="GO" id="GO:0016758">
    <property type="term" value="F:hexosyltransferase activity"/>
    <property type="evidence" value="ECO:0007669"/>
    <property type="project" value="InterPro"/>
</dbReference>